<dbReference type="Proteomes" id="UP000176501">
    <property type="component" value="Unassembled WGS sequence"/>
</dbReference>
<accession>A0A1F7W6W0</accession>
<reference evidence="3 4" key="1">
    <citation type="journal article" date="2016" name="Nat. Commun.">
        <title>Thousands of microbial genomes shed light on interconnected biogeochemical processes in an aquifer system.</title>
        <authorList>
            <person name="Anantharaman K."/>
            <person name="Brown C.T."/>
            <person name="Hug L.A."/>
            <person name="Sharon I."/>
            <person name="Castelle C.J."/>
            <person name="Probst A.J."/>
            <person name="Thomas B.C."/>
            <person name="Singh A."/>
            <person name="Wilkins M.J."/>
            <person name="Karaoz U."/>
            <person name="Brodie E.L."/>
            <person name="Williams K.H."/>
            <person name="Hubbard S.S."/>
            <person name="Banfield J.F."/>
        </authorList>
    </citation>
    <scope>NUCLEOTIDE SEQUENCE [LARGE SCALE GENOMIC DNA]</scope>
</reference>
<gene>
    <name evidence="3" type="ORF">A2304_02355</name>
</gene>
<protein>
    <submittedName>
        <fullName evidence="3">Uncharacterized protein</fullName>
    </submittedName>
</protein>
<name>A0A1F7W6W0_9BACT</name>
<sequence>MMRRYFIAALTAILLISIVSPTLAFEFNPSYVISDAELLDADSMSEEEIQAFLDAYGTLGSRSFTDVDDERKSAAEIIRDAAHRNGINPRVILIMLQKEQSLIDDTDPTSDQLDWAMGYGICDSCNYRTEAAQRFRGFAKQINSATLQLTDGYMADLAAYGKTVIGFGPGISVEIDGISVIFSNNATAALYTYTPHTHGNSNFAKLWQRWFTHDYPDGTLLQNSEDGGVWLIRNGTRRPITSRAALLTRFNENAIVSVDATSLAVYPVGMAISLPNYSLLRSPRGTVYLLVDDTLRGIASQEAFRAIGFNPDEILDVTFEDLAQYEEGEPISTDTVYPQGALLQDTETGGVYFVQNGEKSPIMSREILMARFPHASISAAEVGELELYPLTAPLLFPDGTLISASGKPDVYVVSGGYRLPITDEATFLSYGWKWSQVVTTNDRSISIHPLGDPIQTSDTDDLSHDTSTL</sequence>
<feature type="signal peptide" evidence="2">
    <location>
        <begin position="1"/>
        <end position="24"/>
    </location>
</feature>
<feature type="region of interest" description="Disordered" evidence="1">
    <location>
        <begin position="448"/>
        <end position="469"/>
    </location>
</feature>
<comment type="caution">
    <text evidence="3">The sequence shown here is derived from an EMBL/GenBank/DDBJ whole genome shotgun (WGS) entry which is preliminary data.</text>
</comment>
<evidence type="ECO:0000313" key="4">
    <source>
        <dbReference type="Proteomes" id="UP000176501"/>
    </source>
</evidence>
<dbReference type="EMBL" id="MGFE01000020">
    <property type="protein sequence ID" value="OGL98510.1"/>
    <property type="molecule type" value="Genomic_DNA"/>
</dbReference>
<feature type="chain" id="PRO_5009533307" evidence="2">
    <location>
        <begin position="25"/>
        <end position="469"/>
    </location>
</feature>
<evidence type="ECO:0000256" key="2">
    <source>
        <dbReference type="SAM" id="SignalP"/>
    </source>
</evidence>
<evidence type="ECO:0000256" key="1">
    <source>
        <dbReference type="SAM" id="MobiDB-lite"/>
    </source>
</evidence>
<proteinExistence type="predicted"/>
<organism evidence="3 4">
    <name type="scientific">Candidatus Uhrbacteria bacterium RIFOXYB2_FULL_57_15</name>
    <dbReference type="NCBI Taxonomy" id="1802422"/>
    <lineage>
        <taxon>Bacteria</taxon>
        <taxon>Candidatus Uhriibacteriota</taxon>
    </lineage>
</organism>
<dbReference type="AlphaFoldDB" id="A0A1F7W6W0"/>
<evidence type="ECO:0000313" key="3">
    <source>
        <dbReference type="EMBL" id="OGL98510.1"/>
    </source>
</evidence>
<keyword evidence="2" id="KW-0732">Signal</keyword>